<keyword evidence="3" id="KW-1185">Reference proteome</keyword>
<accession>A0A9J5Z318</accession>
<sequence length="339" mass="36620">MPISSTDIQRIEAKYLKDQVEKKQKEATTTESIPAEAFLPTPAPGPSGISNSTTTLADTPGSYVALLPPRPTVVVVSHAPITQASLILMGQLAQSADRRATKLETSIPGMIQTALTNVVTPMRATINALEARIVVCERDQGTTYETDVDQFKATDMSMVFGIVEILDMIEMPPVTTQNKDRVEQIAEPESEAETDEKMFEKTVDAADEDLIETEITMIDVAVQASMANTLFAVSSGVGPSGVTQSTKARGQTDTPGTDTQTDGLHLRTNVFNCGGGYILIDFVSSNAYFVSITDVNPYVSTTKEKVKSAMKRSSRSIDEQFYKAVLLSPNASKHENVEG</sequence>
<proteinExistence type="predicted"/>
<comment type="caution">
    <text evidence="2">The sequence shown here is derived from an EMBL/GenBank/DDBJ whole genome shotgun (WGS) entry which is preliminary data.</text>
</comment>
<dbReference type="Proteomes" id="UP000824120">
    <property type="component" value="Chromosome 5"/>
</dbReference>
<gene>
    <name evidence="2" type="ORF">H5410_027779</name>
</gene>
<feature type="region of interest" description="Disordered" evidence="1">
    <location>
        <begin position="20"/>
        <end position="55"/>
    </location>
</feature>
<feature type="compositionally biased region" description="Low complexity" evidence="1">
    <location>
        <begin position="251"/>
        <end position="262"/>
    </location>
</feature>
<evidence type="ECO:0008006" key="4">
    <source>
        <dbReference type="Google" id="ProtNLM"/>
    </source>
</evidence>
<evidence type="ECO:0000313" key="3">
    <source>
        <dbReference type="Proteomes" id="UP000824120"/>
    </source>
</evidence>
<name>A0A9J5Z318_SOLCO</name>
<dbReference type="EMBL" id="JACXVP010000005">
    <property type="protein sequence ID" value="KAG5606287.1"/>
    <property type="molecule type" value="Genomic_DNA"/>
</dbReference>
<evidence type="ECO:0000313" key="2">
    <source>
        <dbReference type="EMBL" id="KAG5606287.1"/>
    </source>
</evidence>
<reference evidence="2 3" key="1">
    <citation type="submission" date="2020-09" db="EMBL/GenBank/DDBJ databases">
        <title>De no assembly of potato wild relative species, Solanum commersonii.</title>
        <authorList>
            <person name="Cho K."/>
        </authorList>
    </citation>
    <scope>NUCLEOTIDE SEQUENCE [LARGE SCALE GENOMIC DNA]</scope>
    <source>
        <strain evidence="2">LZ3.2</strain>
        <tissue evidence="2">Leaf</tissue>
    </source>
</reference>
<evidence type="ECO:0000256" key="1">
    <source>
        <dbReference type="SAM" id="MobiDB-lite"/>
    </source>
</evidence>
<protein>
    <recommendedName>
        <fullName evidence="4">Polyprotein protein</fullName>
    </recommendedName>
</protein>
<feature type="region of interest" description="Disordered" evidence="1">
    <location>
        <begin position="238"/>
        <end position="262"/>
    </location>
</feature>
<organism evidence="2 3">
    <name type="scientific">Solanum commersonii</name>
    <name type="common">Commerson's wild potato</name>
    <name type="synonym">Commerson's nightshade</name>
    <dbReference type="NCBI Taxonomy" id="4109"/>
    <lineage>
        <taxon>Eukaryota</taxon>
        <taxon>Viridiplantae</taxon>
        <taxon>Streptophyta</taxon>
        <taxon>Embryophyta</taxon>
        <taxon>Tracheophyta</taxon>
        <taxon>Spermatophyta</taxon>
        <taxon>Magnoliopsida</taxon>
        <taxon>eudicotyledons</taxon>
        <taxon>Gunneridae</taxon>
        <taxon>Pentapetalae</taxon>
        <taxon>asterids</taxon>
        <taxon>lamiids</taxon>
        <taxon>Solanales</taxon>
        <taxon>Solanaceae</taxon>
        <taxon>Solanoideae</taxon>
        <taxon>Solaneae</taxon>
        <taxon>Solanum</taxon>
    </lineage>
</organism>
<dbReference type="AlphaFoldDB" id="A0A9J5Z318"/>